<evidence type="ECO:0000256" key="2">
    <source>
        <dbReference type="ARBA" id="ARBA00022908"/>
    </source>
</evidence>
<dbReference type="PANTHER" id="PTHR30629">
    <property type="entry name" value="PROPHAGE INTEGRASE"/>
    <property type="match status" value="1"/>
</dbReference>
<dbReference type="Proteomes" id="UP000030377">
    <property type="component" value="Unassembled WGS sequence"/>
</dbReference>
<evidence type="ECO:0000313" key="7">
    <source>
        <dbReference type="Proteomes" id="UP000030377"/>
    </source>
</evidence>
<evidence type="ECO:0000313" key="6">
    <source>
        <dbReference type="EMBL" id="KGT77155.1"/>
    </source>
</evidence>
<dbReference type="InterPro" id="IPR010998">
    <property type="entry name" value="Integrase_recombinase_N"/>
</dbReference>
<keyword evidence="3" id="KW-0238">DNA-binding</keyword>
<reference evidence="6 7" key="1">
    <citation type="submission" date="2014-09" db="EMBL/GenBank/DDBJ databases">
        <title>Draft genome of Bradyrhizobium japonicum Is-34.</title>
        <authorList>
            <person name="Tsurumaru H."/>
            <person name="Yamakawa T."/>
            <person name="Hashimoto S."/>
            <person name="Okizaki K."/>
            <person name="Kanesaki Y."/>
            <person name="Yoshikawa H."/>
            <person name="Yajima S."/>
        </authorList>
    </citation>
    <scope>NUCLEOTIDE SEQUENCE [LARGE SCALE GENOMIC DNA]</scope>
    <source>
        <strain evidence="6 7">Is-34</strain>
    </source>
</reference>
<dbReference type="PROSITE" id="PS51898">
    <property type="entry name" value="TYR_RECOMBINASE"/>
    <property type="match status" value="1"/>
</dbReference>
<dbReference type="InterPro" id="IPR011010">
    <property type="entry name" value="DNA_brk_join_enz"/>
</dbReference>
<comment type="similarity">
    <text evidence="1">Belongs to the 'phage' integrase family.</text>
</comment>
<dbReference type="Pfam" id="PF00589">
    <property type="entry name" value="Phage_integrase"/>
    <property type="match status" value="1"/>
</dbReference>
<dbReference type="GO" id="GO:0006310">
    <property type="term" value="P:DNA recombination"/>
    <property type="evidence" value="ECO:0007669"/>
    <property type="project" value="UniProtKB-KW"/>
</dbReference>
<comment type="caution">
    <text evidence="6">The sequence shown here is derived from an EMBL/GenBank/DDBJ whole genome shotgun (WGS) entry which is preliminary data.</text>
</comment>
<dbReference type="CDD" id="cd00801">
    <property type="entry name" value="INT_P4_C"/>
    <property type="match status" value="1"/>
</dbReference>
<name>A0A0A3XRY7_BRAJP</name>
<sequence>MLPVERGEEMQNRVNLTEERIKALKPDEGREVVLWDSEVRGFGVRCWPSGRKLFILLYRAGGGGRKAPQRRMTLGEVGSVRLADARTAARKYAGQIAGGVDPQSQRKEALRRDAARLDRAVDAYEEHLKSRHVVNTVHIISLLRRELLGPLGKVDVQTIDRQSVANQVAKLEERRKPGAAQDLRSKAATFLNWCVNRGLLHANPLGGWRRDRKTRAQFTSRTGRAIPEAELKLIWRGCSAVSAPYGDYVRILLLLGQRRKETAFMKRSDVDFAKGVWTIPGPQTKNGREHRVPLPPFALAILQRQKKWAKSDYVFAGAGGKRMTGWSKRQPDLVKKCGVKFHLHDARRSFRSGLSAAGVEEEVAEMMLNHTREELLETYDREPRWKERVDAAQRWAQYVARIVDDSAVIELAATA</sequence>
<dbReference type="Pfam" id="PF13356">
    <property type="entry name" value="Arm-DNA-bind_3"/>
    <property type="match status" value="1"/>
</dbReference>
<dbReference type="InterPro" id="IPR025166">
    <property type="entry name" value="Integrase_DNA_bind_dom"/>
</dbReference>
<dbReference type="InterPro" id="IPR002104">
    <property type="entry name" value="Integrase_catalytic"/>
</dbReference>
<dbReference type="EMBL" id="JRPN01000018">
    <property type="protein sequence ID" value="KGT77155.1"/>
    <property type="molecule type" value="Genomic_DNA"/>
</dbReference>
<proteinExistence type="inferred from homology"/>
<keyword evidence="4" id="KW-0233">DNA recombination</keyword>
<dbReference type="AlphaFoldDB" id="A0A0A3XRY7"/>
<dbReference type="Gene3D" id="3.30.160.390">
    <property type="entry name" value="Integrase, DNA-binding domain"/>
    <property type="match status" value="1"/>
</dbReference>
<evidence type="ECO:0000259" key="5">
    <source>
        <dbReference type="PROSITE" id="PS51898"/>
    </source>
</evidence>
<feature type="domain" description="Tyr recombinase" evidence="5">
    <location>
        <begin position="221"/>
        <end position="393"/>
    </location>
</feature>
<evidence type="ECO:0000256" key="4">
    <source>
        <dbReference type="ARBA" id="ARBA00023172"/>
    </source>
</evidence>
<protein>
    <recommendedName>
        <fullName evidence="5">Tyr recombinase domain-containing protein</fullName>
    </recommendedName>
</protein>
<gene>
    <name evidence="6" type="ORF">MA20_21320</name>
</gene>
<dbReference type="PANTHER" id="PTHR30629:SF2">
    <property type="entry name" value="PROPHAGE INTEGRASE INTS-RELATED"/>
    <property type="match status" value="1"/>
</dbReference>
<keyword evidence="2" id="KW-0229">DNA integration</keyword>
<dbReference type="GO" id="GO:0003677">
    <property type="term" value="F:DNA binding"/>
    <property type="evidence" value="ECO:0007669"/>
    <property type="project" value="UniProtKB-KW"/>
</dbReference>
<evidence type="ECO:0000256" key="1">
    <source>
        <dbReference type="ARBA" id="ARBA00008857"/>
    </source>
</evidence>
<dbReference type="Gene3D" id="1.10.443.10">
    <property type="entry name" value="Intergrase catalytic core"/>
    <property type="match status" value="1"/>
</dbReference>
<dbReference type="InterPro" id="IPR050808">
    <property type="entry name" value="Phage_Integrase"/>
</dbReference>
<dbReference type="InterPro" id="IPR038488">
    <property type="entry name" value="Integrase_DNA-bd_sf"/>
</dbReference>
<accession>A0A0A3XRY7</accession>
<evidence type="ECO:0000256" key="3">
    <source>
        <dbReference type="ARBA" id="ARBA00023125"/>
    </source>
</evidence>
<dbReference type="SUPFAM" id="SSF56349">
    <property type="entry name" value="DNA breaking-rejoining enzymes"/>
    <property type="match status" value="1"/>
</dbReference>
<organism evidence="6 7">
    <name type="scientific">Bradyrhizobium japonicum</name>
    <dbReference type="NCBI Taxonomy" id="375"/>
    <lineage>
        <taxon>Bacteria</taxon>
        <taxon>Pseudomonadati</taxon>
        <taxon>Pseudomonadota</taxon>
        <taxon>Alphaproteobacteria</taxon>
        <taxon>Hyphomicrobiales</taxon>
        <taxon>Nitrobacteraceae</taxon>
        <taxon>Bradyrhizobium</taxon>
    </lineage>
</organism>
<dbReference type="GO" id="GO:0015074">
    <property type="term" value="P:DNA integration"/>
    <property type="evidence" value="ECO:0007669"/>
    <property type="project" value="UniProtKB-KW"/>
</dbReference>
<dbReference type="InterPro" id="IPR013762">
    <property type="entry name" value="Integrase-like_cat_sf"/>
</dbReference>
<dbReference type="Gene3D" id="1.10.150.130">
    <property type="match status" value="1"/>
</dbReference>